<feature type="transmembrane region" description="Helical" evidence="7">
    <location>
        <begin position="106"/>
        <end position="127"/>
    </location>
</feature>
<keyword evidence="7" id="KW-0812">Transmembrane</keyword>
<feature type="signal peptide" evidence="7">
    <location>
        <begin position="1"/>
        <end position="21"/>
    </location>
</feature>
<name>A0ABR9EZ38_9GAMM</name>
<protein>
    <recommendedName>
        <fullName evidence="7">Cytochrome c-type biogenesis protein</fullName>
    </recommendedName>
</protein>
<keyword evidence="5" id="KW-0201">Cytochrome c-type biogenesis</keyword>
<comment type="caution">
    <text evidence="9">The sequence shown here is derived from an EMBL/GenBank/DDBJ whole genome shotgun (WGS) entry which is preliminary data.</text>
</comment>
<evidence type="ECO:0000256" key="2">
    <source>
        <dbReference type="ARBA" id="ARBA00022617"/>
    </source>
</evidence>
<comment type="similarity">
    <text evidence="1 7">Belongs to the CcmH/CycL/Ccl2/NrfF family.</text>
</comment>
<sequence>MALMRAVAAMLIMIVASSAAAGGIELRQFDDPVMQARYHDLTAAMRCPLCENQAIGDSNAPIAADMRDRVYQLLQEGRSDIEIVDYMVQRFGEYILYNPRLENRTYLLWGLPIALVMLGALVVLLMIRARRNASSKALSAEERQRVEALINRKRPS</sequence>
<dbReference type="InterPro" id="IPR005616">
    <property type="entry name" value="CcmH/CycL/Ccl2/NrfF_N"/>
</dbReference>
<keyword evidence="7" id="KW-1133">Transmembrane helix</keyword>
<feature type="domain" description="CcmH/CycL/Ccl2/NrfF N-terminal" evidence="8">
    <location>
        <begin position="11"/>
        <end position="149"/>
    </location>
</feature>
<keyword evidence="6 7" id="KW-0408">Iron</keyword>
<comment type="function">
    <text evidence="7">Possible subunit of a heme lyase.</text>
</comment>
<evidence type="ECO:0000256" key="5">
    <source>
        <dbReference type="ARBA" id="ARBA00022748"/>
    </source>
</evidence>
<dbReference type="Proteomes" id="UP001645039">
    <property type="component" value="Unassembled WGS sequence"/>
</dbReference>
<organism evidence="9 10">
    <name type="scientific">Halomonas casei</name>
    <dbReference type="NCBI Taxonomy" id="2742613"/>
    <lineage>
        <taxon>Bacteria</taxon>
        <taxon>Pseudomonadati</taxon>
        <taxon>Pseudomonadota</taxon>
        <taxon>Gammaproteobacteria</taxon>
        <taxon>Oceanospirillales</taxon>
        <taxon>Halomonadaceae</taxon>
        <taxon>Halomonas</taxon>
    </lineage>
</organism>
<dbReference type="PANTHER" id="PTHR47870">
    <property type="entry name" value="CYTOCHROME C-TYPE BIOGENESIS PROTEIN CCMH"/>
    <property type="match status" value="1"/>
</dbReference>
<evidence type="ECO:0000313" key="10">
    <source>
        <dbReference type="Proteomes" id="UP001645039"/>
    </source>
</evidence>
<dbReference type="EMBL" id="RRZD01000004">
    <property type="protein sequence ID" value="MBE0399490.1"/>
    <property type="molecule type" value="Genomic_DNA"/>
</dbReference>
<gene>
    <name evidence="9" type="ORF">EI168_05115</name>
</gene>
<reference evidence="9 10" key="1">
    <citation type="submission" date="2020-07" db="EMBL/GenBank/DDBJ databases">
        <title>Halophilic bacteria isolated from french cheeses.</title>
        <authorList>
            <person name="Kothe C.I."/>
            <person name="Farah-Kraiem B."/>
            <person name="Renault P."/>
            <person name="Dridi B."/>
        </authorList>
    </citation>
    <scope>NUCLEOTIDE SEQUENCE [LARGE SCALE GENOMIC DNA]</scope>
    <source>
        <strain evidence="9 10">FME1</strain>
    </source>
</reference>
<keyword evidence="3 7" id="KW-0479">Metal-binding</keyword>
<evidence type="ECO:0000256" key="6">
    <source>
        <dbReference type="ARBA" id="ARBA00023004"/>
    </source>
</evidence>
<dbReference type="RefSeq" id="WP_096281971.1">
    <property type="nucleotide sequence ID" value="NZ_CBCSBM010000002.1"/>
</dbReference>
<evidence type="ECO:0000256" key="7">
    <source>
        <dbReference type="RuleBase" id="RU364112"/>
    </source>
</evidence>
<dbReference type="InterPro" id="IPR038297">
    <property type="entry name" value="CcmH/CycL/NrfF/Ccl2_sf"/>
</dbReference>
<keyword evidence="4 7" id="KW-0732">Signal</keyword>
<dbReference type="Gene3D" id="1.10.8.640">
    <property type="entry name" value="Cytochrome C biogenesis protein"/>
    <property type="match status" value="1"/>
</dbReference>
<proteinExistence type="inferred from homology"/>
<evidence type="ECO:0000256" key="1">
    <source>
        <dbReference type="ARBA" id="ARBA00010342"/>
    </source>
</evidence>
<feature type="chain" id="PRO_5044980873" description="Cytochrome c-type biogenesis protein" evidence="7">
    <location>
        <begin position="22"/>
        <end position="156"/>
    </location>
</feature>
<accession>A0ABR9EZ38</accession>
<dbReference type="Pfam" id="PF03918">
    <property type="entry name" value="CcmH"/>
    <property type="match status" value="1"/>
</dbReference>
<evidence type="ECO:0000259" key="8">
    <source>
        <dbReference type="Pfam" id="PF03918"/>
    </source>
</evidence>
<dbReference type="CDD" id="cd16378">
    <property type="entry name" value="CcmH_N"/>
    <property type="match status" value="1"/>
</dbReference>
<keyword evidence="7" id="KW-0472">Membrane</keyword>
<evidence type="ECO:0000313" key="9">
    <source>
        <dbReference type="EMBL" id="MBE0399490.1"/>
    </source>
</evidence>
<evidence type="ECO:0000256" key="3">
    <source>
        <dbReference type="ARBA" id="ARBA00022723"/>
    </source>
</evidence>
<keyword evidence="2 7" id="KW-0349">Heme</keyword>
<dbReference type="PANTHER" id="PTHR47870:SF1">
    <property type="entry name" value="CYTOCHROME C-TYPE BIOGENESIS PROTEIN CCMH"/>
    <property type="match status" value="1"/>
</dbReference>
<keyword evidence="10" id="KW-1185">Reference proteome</keyword>
<evidence type="ECO:0000256" key="4">
    <source>
        <dbReference type="ARBA" id="ARBA00022729"/>
    </source>
</evidence>
<dbReference type="InterPro" id="IPR051263">
    <property type="entry name" value="C-type_cytochrome_biogenesis"/>
</dbReference>